<protein>
    <submittedName>
        <fullName evidence="2">Enterochelin esterase</fullName>
    </submittedName>
</protein>
<keyword evidence="4" id="KW-1185">Reference proteome</keyword>
<dbReference type="Gene3D" id="3.40.50.1820">
    <property type="entry name" value="alpha/beta hydrolase"/>
    <property type="match status" value="1"/>
</dbReference>
<proteinExistence type="predicted"/>
<dbReference type="EMBL" id="BJON01000026">
    <property type="protein sequence ID" value="GED72122.1"/>
    <property type="molecule type" value="Genomic_DNA"/>
</dbReference>
<reference evidence="2" key="2">
    <citation type="submission" date="2015-07" db="EMBL/GenBank/DDBJ databases">
        <title>MeaNS - Measles Nucleotide Surveillance Program.</title>
        <authorList>
            <person name="Tran T."/>
            <person name="Druce J."/>
        </authorList>
    </citation>
    <scope>NUCLEOTIDE SEQUENCE</scope>
    <source>
        <strain evidence="2">DSM 9887</strain>
    </source>
</reference>
<dbReference type="InterPro" id="IPR000801">
    <property type="entry name" value="Esterase-like"/>
</dbReference>
<sequence length="234" mass="26404">MALEEITLDSRHLGSPEKLIVYTPARYSPLYSYPVIYVQDGEDYLSMGRMATLLDKLIEEKKLPDLLAVFLPVDKTKRQSRYHPDGQEHLSYRRFLAEEVVSYIDTHYSTHPLGNGRTLLGESLGGVVSLFTALSYPHTFGQVACQSAAMDTSLNERVAETDFIVPLNLYLEIGTEETAVQSGRGTLDLVSANNELRDILQKKMATLVYETFEGDHTWGFWQANLPRMLCTLYG</sequence>
<dbReference type="InterPro" id="IPR029058">
    <property type="entry name" value="AB_hydrolase_fold"/>
</dbReference>
<dbReference type="AlphaFoldDB" id="A0A0K9YVM5"/>
<dbReference type="OrthoDB" id="9803578at2"/>
<dbReference type="PANTHER" id="PTHR48098">
    <property type="entry name" value="ENTEROCHELIN ESTERASE-RELATED"/>
    <property type="match status" value="1"/>
</dbReference>
<reference evidence="1 4" key="3">
    <citation type="submission" date="2019-06" db="EMBL/GenBank/DDBJ databases">
        <title>Whole genome shotgun sequence of Brevibacillus reuszeri NBRC 15719.</title>
        <authorList>
            <person name="Hosoyama A."/>
            <person name="Uohara A."/>
            <person name="Ohji S."/>
            <person name="Ichikawa N."/>
        </authorList>
    </citation>
    <scope>NUCLEOTIDE SEQUENCE [LARGE SCALE GENOMIC DNA]</scope>
    <source>
        <strain evidence="1 4">NBRC 15719</strain>
    </source>
</reference>
<dbReference type="EMBL" id="LGIQ01000007">
    <property type="protein sequence ID" value="KNB72265.1"/>
    <property type="molecule type" value="Genomic_DNA"/>
</dbReference>
<dbReference type="Proteomes" id="UP000319578">
    <property type="component" value="Unassembled WGS sequence"/>
</dbReference>
<dbReference type="InterPro" id="IPR050583">
    <property type="entry name" value="Mycobacterial_A85_antigen"/>
</dbReference>
<dbReference type="RefSeq" id="WP_049738313.1">
    <property type="nucleotide sequence ID" value="NZ_BJON01000026.1"/>
</dbReference>
<evidence type="ECO:0000313" key="2">
    <source>
        <dbReference type="EMBL" id="KNB72265.1"/>
    </source>
</evidence>
<dbReference type="PANTHER" id="PTHR48098:SF3">
    <property type="entry name" value="IRON(III) ENTEROBACTIN ESTERASE"/>
    <property type="match status" value="1"/>
</dbReference>
<name>A0A0K9YVM5_9BACL</name>
<organism evidence="2 3">
    <name type="scientific">Brevibacillus reuszeri</name>
    <dbReference type="NCBI Taxonomy" id="54915"/>
    <lineage>
        <taxon>Bacteria</taxon>
        <taxon>Bacillati</taxon>
        <taxon>Bacillota</taxon>
        <taxon>Bacilli</taxon>
        <taxon>Bacillales</taxon>
        <taxon>Paenibacillaceae</taxon>
        <taxon>Brevibacillus</taxon>
    </lineage>
</organism>
<gene>
    <name evidence="2" type="ORF">ADS79_10165</name>
    <name evidence="1" type="ORF">BRE01_58240</name>
</gene>
<dbReference type="Pfam" id="PF00756">
    <property type="entry name" value="Esterase"/>
    <property type="match status" value="1"/>
</dbReference>
<dbReference type="STRING" id="54915.ADS79_10165"/>
<comment type="caution">
    <text evidence="2">The sequence shown here is derived from an EMBL/GenBank/DDBJ whole genome shotgun (WGS) entry which is preliminary data.</text>
</comment>
<dbReference type="SUPFAM" id="SSF53474">
    <property type="entry name" value="alpha/beta-Hydrolases"/>
    <property type="match status" value="1"/>
</dbReference>
<evidence type="ECO:0000313" key="4">
    <source>
        <dbReference type="Proteomes" id="UP000319578"/>
    </source>
</evidence>
<evidence type="ECO:0000313" key="1">
    <source>
        <dbReference type="EMBL" id="GED72122.1"/>
    </source>
</evidence>
<dbReference type="PATRIC" id="fig|54915.3.peg.957"/>
<reference evidence="3" key="1">
    <citation type="submission" date="2015-07" db="EMBL/GenBank/DDBJ databases">
        <title>Genome sequencing project for genomic taxonomy and phylogenomics of Bacillus-like bacteria.</title>
        <authorList>
            <person name="Liu B."/>
            <person name="Wang J."/>
            <person name="Zhu Y."/>
            <person name="Liu G."/>
            <person name="Chen Q."/>
            <person name="Chen Z."/>
            <person name="Lan J."/>
            <person name="Che J."/>
            <person name="Ge C."/>
            <person name="Shi H."/>
            <person name="Pan Z."/>
            <person name="Liu X."/>
        </authorList>
    </citation>
    <scope>NUCLEOTIDE SEQUENCE [LARGE SCALE GENOMIC DNA]</scope>
    <source>
        <strain evidence="3">DSM 9887</strain>
    </source>
</reference>
<evidence type="ECO:0000313" key="3">
    <source>
        <dbReference type="Proteomes" id="UP000036834"/>
    </source>
</evidence>
<accession>A0A0K9YVM5</accession>
<dbReference type="Proteomes" id="UP000036834">
    <property type="component" value="Unassembled WGS sequence"/>
</dbReference>